<comment type="caution">
    <text evidence="1">The sequence shown here is derived from an EMBL/GenBank/DDBJ whole genome shotgun (WGS) entry which is preliminary data.</text>
</comment>
<accession>A0A840UEC2</accession>
<evidence type="ECO:0000313" key="1">
    <source>
        <dbReference type="EMBL" id="MBB5322553.1"/>
    </source>
</evidence>
<reference evidence="1 2" key="1">
    <citation type="submission" date="2020-08" db="EMBL/GenBank/DDBJ databases">
        <title>Genomic Encyclopedia of Type Strains, Phase IV (KMG-IV): sequencing the most valuable type-strain genomes for metagenomic binning, comparative biology and taxonomic classification.</title>
        <authorList>
            <person name="Goeker M."/>
        </authorList>
    </citation>
    <scope>NUCLEOTIDE SEQUENCE [LARGE SCALE GENOMIC DNA]</scope>
    <source>
        <strain evidence="1 2">DSM 22359</strain>
    </source>
</reference>
<evidence type="ECO:0008006" key="3">
    <source>
        <dbReference type="Google" id="ProtNLM"/>
    </source>
</evidence>
<name>A0A840UEC2_9GAMM</name>
<keyword evidence="2" id="KW-1185">Reference proteome</keyword>
<dbReference type="Proteomes" id="UP000591735">
    <property type="component" value="Unassembled WGS sequence"/>
</dbReference>
<proteinExistence type="predicted"/>
<dbReference type="AlphaFoldDB" id="A0A840UEC2"/>
<dbReference type="RefSeq" id="WP_183705861.1">
    <property type="nucleotide sequence ID" value="NZ_JACHFE010000009.1"/>
</dbReference>
<gene>
    <name evidence="1" type="ORF">HNR38_003060</name>
</gene>
<evidence type="ECO:0000313" key="2">
    <source>
        <dbReference type="Proteomes" id="UP000591735"/>
    </source>
</evidence>
<dbReference type="EMBL" id="JACHFE010000009">
    <property type="protein sequence ID" value="MBB5322553.1"/>
    <property type="molecule type" value="Genomic_DNA"/>
</dbReference>
<sequence length="290" mass="33088">MSRSLEKLEGFECSHGTNSLTDYESSEYSRDELIECIHREWFERQSTSVEGFLRSNVRDNAKCYSGNVHRYQVARHAALFDQAPHIPVANVVRHPVTWLDSRTALFRFLMEFVPHIGQQLHYTIVSNFDDLWPFSKEFGVSLTDPEVMAFVASVGALYELEKDARLMHRYPTFAMEDVCGDSGSFSRLVSVISKGDRLPSEDELAAIFGSGRLHQHRSAPDQTEGETFRAWPSWKQRLSACMFVKTGLPELYHSLGYDWSFLDAVPDYAQAPALVRPMAPFGPYWISTDD</sequence>
<protein>
    <recommendedName>
        <fullName evidence="3">Sulfotransferase family protein</fullName>
    </recommendedName>
</protein>
<organism evidence="1 2">
    <name type="scientific">Marinobacter oulmenensis</name>
    <dbReference type="NCBI Taxonomy" id="643747"/>
    <lineage>
        <taxon>Bacteria</taxon>
        <taxon>Pseudomonadati</taxon>
        <taxon>Pseudomonadota</taxon>
        <taxon>Gammaproteobacteria</taxon>
        <taxon>Pseudomonadales</taxon>
        <taxon>Marinobacteraceae</taxon>
        <taxon>Marinobacter</taxon>
    </lineage>
</organism>